<dbReference type="EMBL" id="QSOE01000052">
    <property type="protein sequence ID" value="RGI86992.1"/>
    <property type="molecule type" value="Genomic_DNA"/>
</dbReference>
<comment type="subcellular location">
    <subcellularLocation>
        <location evidence="1">Cell membrane</location>
        <topology evidence="1">Multi-pass membrane protein</topology>
    </subcellularLocation>
</comment>
<dbReference type="InterPro" id="IPR050448">
    <property type="entry name" value="OpgB/LTA_synthase_biosynth"/>
</dbReference>
<evidence type="ECO:0000313" key="10">
    <source>
        <dbReference type="Proteomes" id="UP000262524"/>
    </source>
</evidence>
<dbReference type="CDD" id="cd16015">
    <property type="entry name" value="LTA_synthase"/>
    <property type="match status" value="1"/>
</dbReference>
<protein>
    <submittedName>
        <fullName evidence="9">Alkaline phosphatase family protein</fullName>
    </submittedName>
</protein>
<dbReference type="Proteomes" id="UP000262524">
    <property type="component" value="Unassembled WGS sequence"/>
</dbReference>
<keyword evidence="3" id="KW-1003">Cell membrane</keyword>
<evidence type="ECO:0000256" key="4">
    <source>
        <dbReference type="ARBA" id="ARBA00022692"/>
    </source>
</evidence>
<evidence type="ECO:0000256" key="5">
    <source>
        <dbReference type="ARBA" id="ARBA00022989"/>
    </source>
</evidence>
<dbReference type="PANTHER" id="PTHR47371">
    <property type="entry name" value="LIPOTEICHOIC ACID SYNTHASE"/>
    <property type="match status" value="1"/>
</dbReference>
<evidence type="ECO:0000259" key="8">
    <source>
        <dbReference type="Pfam" id="PF00884"/>
    </source>
</evidence>
<accession>A0A374NKN1</accession>
<organism evidence="9 10">
    <name type="scientific">Anaerobutyricum hallii</name>
    <dbReference type="NCBI Taxonomy" id="39488"/>
    <lineage>
        <taxon>Bacteria</taxon>
        <taxon>Bacillati</taxon>
        <taxon>Bacillota</taxon>
        <taxon>Clostridia</taxon>
        <taxon>Lachnospirales</taxon>
        <taxon>Lachnospiraceae</taxon>
        <taxon>Anaerobutyricum</taxon>
    </lineage>
</organism>
<evidence type="ECO:0000256" key="3">
    <source>
        <dbReference type="ARBA" id="ARBA00022475"/>
    </source>
</evidence>
<keyword evidence="6 7" id="KW-0472">Membrane</keyword>
<dbReference type="Gene3D" id="3.40.720.10">
    <property type="entry name" value="Alkaline Phosphatase, subunit A"/>
    <property type="match status" value="1"/>
</dbReference>
<evidence type="ECO:0000256" key="1">
    <source>
        <dbReference type="ARBA" id="ARBA00004651"/>
    </source>
</evidence>
<dbReference type="Pfam" id="PF00884">
    <property type="entry name" value="Sulfatase"/>
    <property type="match status" value="1"/>
</dbReference>
<feature type="transmembrane region" description="Helical" evidence="7">
    <location>
        <begin position="125"/>
        <end position="149"/>
    </location>
</feature>
<comment type="caution">
    <text evidence="9">The sequence shown here is derived from an EMBL/GenBank/DDBJ whole genome shotgun (WGS) entry which is preliminary data.</text>
</comment>
<dbReference type="InterPro" id="IPR017850">
    <property type="entry name" value="Alkaline_phosphatase_core_sf"/>
</dbReference>
<name>A0A374NKN1_9FIRM</name>
<reference evidence="9 10" key="1">
    <citation type="submission" date="2018-08" db="EMBL/GenBank/DDBJ databases">
        <title>A genome reference for cultivated species of the human gut microbiota.</title>
        <authorList>
            <person name="Zou Y."/>
            <person name="Xue W."/>
            <person name="Luo G."/>
        </authorList>
    </citation>
    <scope>NUCLEOTIDE SEQUENCE [LARGE SCALE GENOMIC DNA]</scope>
    <source>
        <strain evidence="9 10">TM10-1AC</strain>
    </source>
</reference>
<evidence type="ECO:0000256" key="2">
    <source>
        <dbReference type="ARBA" id="ARBA00004936"/>
    </source>
</evidence>
<feature type="transmembrane region" description="Helical" evidence="7">
    <location>
        <begin position="77"/>
        <end position="97"/>
    </location>
</feature>
<dbReference type="PANTHER" id="PTHR47371:SF3">
    <property type="entry name" value="PHOSPHOGLYCEROL TRANSFERASE I"/>
    <property type="match status" value="1"/>
</dbReference>
<feature type="domain" description="Sulfatase N-terminal" evidence="8">
    <location>
        <begin position="251"/>
        <end position="535"/>
    </location>
</feature>
<proteinExistence type="predicted"/>
<dbReference type="RefSeq" id="WP_117982681.1">
    <property type="nucleotide sequence ID" value="NZ_QSOE01000052.1"/>
</dbReference>
<gene>
    <name evidence="9" type="ORF">DXD91_08860</name>
</gene>
<evidence type="ECO:0000313" key="9">
    <source>
        <dbReference type="EMBL" id="RGI86992.1"/>
    </source>
</evidence>
<keyword evidence="4 7" id="KW-0812">Transmembrane</keyword>
<keyword evidence="5 7" id="KW-1133">Transmembrane helix</keyword>
<feature type="transmembrane region" description="Helical" evidence="7">
    <location>
        <begin position="161"/>
        <end position="180"/>
    </location>
</feature>
<evidence type="ECO:0000256" key="6">
    <source>
        <dbReference type="ARBA" id="ARBA00023136"/>
    </source>
</evidence>
<feature type="transmembrane region" description="Helical" evidence="7">
    <location>
        <begin position="53"/>
        <end position="72"/>
    </location>
</feature>
<feature type="transmembrane region" description="Helical" evidence="7">
    <location>
        <begin position="16"/>
        <end position="33"/>
    </location>
</feature>
<dbReference type="AlphaFoldDB" id="A0A374NKN1"/>
<dbReference type="InterPro" id="IPR000917">
    <property type="entry name" value="Sulfatase_N"/>
</dbReference>
<evidence type="ECO:0000256" key="7">
    <source>
        <dbReference type="SAM" id="Phobius"/>
    </source>
</evidence>
<sequence>MGEKNIWERIKDSSNCRVLILNLILTLCLNLLLEFTERRSVSEVFSFVQERTFVFLYNGFIIFLCLSVVFLVKKKIFAYVFITGCWSLVAIANGIVLSDRKTPFTAVDLTLVKSVLPILSSYLEVWQIVAIVILLVIGVGGLVCLYLYSSEDKKFKGVFSGFLYTAVTVVCFCAVTYVGVGKGMLIKKFDNLIAGYKDYGVAYGFCVTAIDTGIDRPINYSRDTVKGIKKKVKKAEKKQKQSEKTEDVREPNIIFIQLESFFDATTVKNLKVSEDPIPTFHKIQKEYTSGYLKVPVYGAGTINTEFEVITGMNMDYFGTGEYPYRSILHKTTCDSVAYWLKERNYESSVIHNNNASFYDRDAVFSNLGFNNFITIENMDVKSRNEVGWAKDSILTTYIMDTLNQTKKKDIIYTISVQGHGDYPTDDQSGSPITVSGEGMSQSYLNQFTYYVNQTREMDDFIKDLTDKLSDYPEDVMVIAYGDHLPGMNLESKDLKTNSKYETPYFIWDNFGYNKENKKKQSGKVEAWQLASKVLKEVGIHNGFLNEYHQTMEEDKKYRKNLKLLQYDMLYGSNFVREDKKSLEPTKINYSLSPVEITEIKEDRDDYLLLGNNFTDASRVFVNGVRAASKKESSSVLEIPKSAVKEGDKITVHQVSVTNENITLNQSEEYEFHKDKVRLLYKNLYDE</sequence>
<dbReference type="SUPFAM" id="SSF53649">
    <property type="entry name" value="Alkaline phosphatase-like"/>
    <property type="match status" value="1"/>
</dbReference>
<dbReference type="GO" id="GO:0005886">
    <property type="term" value="C:plasma membrane"/>
    <property type="evidence" value="ECO:0007669"/>
    <property type="project" value="UniProtKB-SubCell"/>
</dbReference>
<comment type="pathway">
    <text evidence="2">Cell wall biogenesis; lipoteichoic acid biosynthesis.</text>
</comment>